<feature type="region of interest" description="Disordered" evidence="1">
    <location>
        <begin position="159"/>
        <end position="219"/>
    </location>
</feature>
<feature type="domain" description="Vacuolar import/degradation Vid27 C-terminal" evidence="2">
    <location>
        <begin position="396"/>
        <end position="742"/>
    </location>
</feature>
<evidence type="ECO:0000313" key="5">
    <source>
        <dbReference type="EMBL" id="CAG8438538.1"/>
    </source>
</evidence>
<evidence type="ECO:0000259" key="2">
    <source>
        <dbReference type="Pfam" id="PF08553"/>
    </source>
</evidence>
<evidence type="ECO:0000313" key="6">
    <source>
        <dbReference type="Proteomes" id="UP000789342"/>
    </source>
</evidence>
<organism evidence="5 6">
    <name type="scientific">Acaulospora morrowiae</name>
    <dbReference type="NCBI Taxonomy" id="94023"/>
    <lineage>
        <taxon>Eukaryota</taxon>
        <taxon>Fungi</taxon>
        <taxon>Fungi incertae sedis</taxon>
        <taxon>Mucoromycota</taxon>
        <taxon>Glomeromycotina</taxon>
        <taxon>Glomeromycetes</taxon>
        <taxon>Diversisporales</taxon>
        <taxon>Acaulosporaceae</taxon>
        <taxon>Acaulospora</taxon>
    </lineage>
</organism>
<dbReference type="InterPro" id="IPR040458">
    <property type="entry name" value="Vid27"/>
</dbReference>
<dbReference type="InterPro" id="IPR013863">
    <property type="entry name" value="VID27_C"/>
</dbReference>
<dbReference type="OrthoDB" id="10251113at2759"/>
<keyword evidence="6" id="KW-1185">Reference proteome</keyword>
<name>A0A9N8V5B6_9GLOM</name>
<protein>
    <submittedName>
        <fullName evidence="5">16246_t:CDS:1</fullName>
    </submittedName>
</protein>
<dbReference type="InterPro" id="IPR040979">
    <property type="entry name" value="Vid27_N"/>
</dbReference>
<dbReference type="InterPro" id="IPR040768">
    <property type="entry name" value="Vid27_PH"/>
</dbReference>
<dbReference type="Pfam" id="PF08553">
    <property type="entry name" value="VID27"/>
    <property type="match status" value="1"/>
</dbReference>
<feature type="compositionally biased region" description="Polar residues" evidence="1">
    <location>
        <begin position="182"/>
        <end position="200"/>
    </location>
</feature>
<reference evidence="5" key="1">
    <citation type="submission" date="2021-06" db="EMBL/GenBank/DDBJ databases">
        <authorList>
            <person name="Kallberg Y."/>
            <person name="Tangrot J."/>
            <person name="Rosling A."/>
        </authorList>
    </citation>
    <scope>NUCLEOTIDE SEQUENCE</scope>
    <source>
        <strain evidence="5">CL551</strain>
    </source>
</reference>
<dbReference type="PANTHER" id="PTHR31913:SF0">
    <property type="entry name" value="VACUOLAR IMPORT AND DEGRADATION PROTEIN 27"/>
    <property type="match status" value="1"/>
</dbReference>
<dbReference type="Proteomes" id="UP000789342">
    <property type="component" value="Unassembled WGS sequence"/>
</dbReference>
<feature type="region of interest" description="Disordered" evidence="1">
    <location>
        <begin position="352"/>
        <end position="393"/>
    </location>
</feature>
<sequence>MSTRPNMFVIKSLGKLIWGDASTPELIQITDGELYLIRPNSPRGNRECLFHKATAIVRRTGTEWQYQLVIARIENDYEKIFLIDESLEFRKGQFEGLTTFTWKDLTGEADEWLEFMCDINTTAHTANTFEYTVYSCMYERKFHKSHEEATEEEIQKFAYVPRKVESTPSDKTPPTTPRRLRSTASQSSPVSATTTPSQHTDVGPSTPKKLTVTSDFPSSPDSLENIVSVEAELHVFDPATAEFVLKSSDVTAKILKGKRFEYWLVIDDEDHTRIVGQRIEPKMNPVFNSTHRCLIWCYFADSGQVFSFLIRFQNTADEYNFKRKYTTSMYETLNEAKAKEDEQEYLINAYQEDVEMPDADTSDQEETEEEIESSDEEENDDNNKGRNEDYNNTNDINKQLLVGYKHDRSFVLKGNNIGVFKHTDDDRLEFATNINEIKKPGGKKFNPEKGMLHEEDSSIVLLDAQDENNLFKMDLEYGKVVEEWKVHDYIPVTNIFPGSKFAQTTAEKTLVGMSHNSLFRIDPRLSGQKLVDSQLKQYVTKNNFVCGTTDAKGHIAVGSEKGDVKLFDTLGKNAKTNLPALGSGIKGIDVTADGRWIIATTARYLLLLDTEIKSDPDKPLGFEKSFPKDQKPIPRRLQLRPEHLSIMEEPVNFTPARFNTGASAMEKTIVTSTGPFVVTWNFRSVKQGNIYNYQIKRYDDVVVADNFRFGQDRSIVVTLPHDVTLTKKTHLSTPTSAVLSPSKYQRKSPNNITKLRR</sequence>
<comment type="caution">
    <text evidence="5">The sequence shown here is derived from an EMBL/GenBank/DDBJ whole genome shotgun (WGS) entry which is preliminary data.</text>
</comment>
<evidence type="ECO:0000259" key="4">
    <source>
        <dbReference type="Pfam" id="PF17748"/>
    </source>
</evidence>
<feature type="region of interest" description="Disordered" evidence="1">
    <location>
        <begin position="730"/>
        <end position="757"/>
    </location>
</feature>
<dbReference type="EMBL" id="CAJVPV010000017">
    <property type="protein sequence ID" value="CAG8438538.1"/>
    <property type="molecule type" value="Genomic_DNA"/>
</dbReference>
<proteinExistence type="predicted"/>
<dbReference type="GO" id="GO:0005737">
    <property type="term" value="C:cytoplasm"/>
    <property type="evidence" value="ECO:0007669"/>
    <property type="project" value="TreeGrafter"/>
</dbReference>
<dbReference type="Pfam" id="PF17748">
    <property type="entry name" value="VID27_N"/>
    <property type="match status" value="1"/>
</dbReference>
<dbReference type="Pfam" id="PF17747">
    <property type="entry name" value="VID27_PH"/>
    <property type="match status" value="1"/>
</dbReference>
<dbReference type="InterPro" id="IPR011047">
    <property type="entry name" value="Quinoprotein_ADH-like_sf"/>
</dbReference>
<gene>
    <name evidence="5" type="ORF">AMORRO_LOCUS101</name>
</gene>
<feature type="domain" description="Vid27 N-terminal" evidence="4">
    <location>
        <begin position="7"/>
        <end position="157"/>
    </location>
</feature>
<dbReference type="SUPFAM" id="SSF50998">
    <property type="entry name" value="Quinoprotein alcohol dehydrogenase-like"/>
    <property type="match status" value="1"/>
</dbReference>
<accession>A0A9N8V5B6</accession>
<evidence type="ECO:0000259" key="3">
    <source>
        <dbReference type="Pfam" id="PF17747"/>
    </source>
</evidence>
<feature type="compositionally biased region" description="Acidic residues" evidence="1">
    <location>
        <begin position="352"/>
        <end position="380"/>
    </location>
</feature>
<dbReference type="GO" id="GO:0005634">
    <property type="term" value="C:nucleus"/>
    <property type="evidence" value="ECO:0007669"/>
    <property type="project" value="TreeGrafter"/>
</dbReference>
<dbReference type="PANTHER" id="PTHR31913">
    <property type="entry name" value="VACUOLAR IMPORT AND DEGRADATION PROTEIN 27"/>
    <property type="match status" value="1"/>
</dbReference>
<dbReference type="SUPFAM" id="SSF50729">
    <property type="entry name" value="PH domain-like"/>
    <property type="match status" value="1"/>
</dbReference>
<feature type="domain" description="Vid27 PH-like" evidence="3">
    <location>
        <begin position="225"/>
        <end position="332"/>
    </location>
</feature>
<evidence type="ECO:0000256" key="1">
    <source>
        <dbReference type="SAM" id="MobiDB-lite"/>
    </source>
</evidence>
<dbReference type="AlphaFoldDB" id="A0A9N8V5B6"/>
<feature type="compositionally biased region" description="Polar residues" evidence="1">
    <location>
        <begin position="731"/>
        <end position="757"/>
    </location>
</feature>